<keyword evidence="3" id="KW-1185">Reference proteome</keyword>
<feature type="transmembrane region" description="Helical" evidence="1">
    <location>
        <begin position="164"/>
        <end position="181"/>
    </location>
</feature>
<evidence type="ECO:0008006" key="4">
    <source>
        <dbReference type="Google" id="ProtNLM"/>
    </source>
</evidence>
<keyword evidence="1" id="KW-1133">Transmembrane helix</keyword>
<evidence type="ECO:0000313" key="2">
    <source>
        <dbReference type="EMBL" id="SDZ64522.1"/>
    </source>
</evidence>
<proteinExistence type="predicted"/>
<feature type="transmembrane region" description="Helical" evidence="1">
    <location>
        <begin position="208"/>
        <end position="234"/>
    </location>
</feature>
<dbReference type="EMBL" id="FNPI01000024">
    <property type="protein sequence ID" value="SDZ64522.1"/>
    <property type="molecule type" value="Genomic_DNA"/>
</dbReference>
<feature type="transmembrane region" description="Helical" evidence="1">
    <location>
        <begin position="96"/>
        <end position="124"/>
    </location>
</feature>
<dbReference type="CDD" id="cd21809">
    <property type="entry name" value="ABC-2_lan_permease-like"/>
    <property type="match status" value="1"/>
</dbReference>
<protein>
    <recommendedName>
        <fullName evidence="4">ABC-2 type transport system permease protein</fullName>
    </recommendedName>
</protein>
<dbReference type="AlphaFoldDB" id="A0A1H3UPZ9"/>
<accession>A0A1H3UPZ9</accession>
<dbReference type="Proteomes" id="UP000198935">
    <property type="component" value="Unassembled WGS sequence"/>
</dbReference>
<keyword evidence="1" id="KW-0472">Membrane</keyword>
<dbReference type="Pfam" id="PF12730">
    <property type="entry name" value="ABC2_membrane_4"/>
    <property type="match status" value="1"/>
</dbReference>
<feature type="transmembrane region" description="Helical" evidence="1">
    <location>
        <begin position="136"/>
        <end position="157"/>
    </location>
</feature>
<feature type="transmembrane region" description="Helical" evidence="1">
    <location>
        <begin position="21"/>
        <end position="37"/>
    </location>
</feature>
<evidence type="ECO:0000313" key="3">
    <source>
        <dbReference type="Proteomes" id="UP000198935"/>
    </source>
</evidence>
<dbReference type="STRING" id="1503961.SAMN05421736_12458"/>
<organism evidence="2 3">
    <name type="scientific">Evansella caseinilytica</name>
    <dbReference type="NCBI Taxonomy" id="1503961"/>
    <lineage>
        <taxon>Bacteria</taxon>
        <taxon>Bacillati</taxon>
        <taxon>Bacillota</taxon>
        <taxon>Bacilli</taxon>
        <taxon>Bacillales</taxon>
        <taxon>Bacillaceae</taxon>
        <taxon>Evansella</taxon>
    </lineage>
</organism>
<gene>
    <name evidence="2" type="ORF">SAMN05421736_12458</name>
</gene>
<feature type="transmembrane region" description="Helical" evidence="1">
    <location>
        <begin position="49"/>
        <end position="75"/>
    </location>
</feature>
<evidence type="ECO:0000256" key="1">
    <source>
        <dbReference type="SAM" id="Phobius"/>
    </source>
</evidence>
<dbReference type="OrthoDB" id="9781996at2"/>
<keyword evidence="1" id="KW-0812">Transmembrane</keyword>
<reference evidence="2" key="1">
    <citation type="submission" date="2016-10" db="EMBL/GenBank/DDBJ databases">
        <authorList>
            <person name="de Groot N.N."/>
        </authorList>
    </citation>
    <scope>NUCLEOTIDE SEQUENCE [LARGE SCALE GENOMIC DNA]</scope>
    <source>
        <strain evidence="2">SP</strain>
    </source>
</reference>
<name>A0A1H3UPZ9_9BACI</name>
<sequence>MLPSLMYTEWLKLKKSNVFPLVWISPLLAAVTGYFTMFDSGANQWFDPYFQMLLIHAVLFLPMMAGIFSASVCRYEHQNGGWKQLLALPVKRSSVYLSKFFIVMLFIAITQLLFFIGLLCVGMLQGFTDPFPWGMMLTRVFMGWIACLPLVTLQLWASTAWASFAAPVALNVILTLPNILVSNSEKFGPWYPWSQPFLGMLLGEEGDFFYSTQTLVFVIIGGFIIFSIGGLLYFKQKAV</sequence>